<dbReference type="SUPFAM" id="SSF46689">
    <property type="entry name" value="Homeodomain-like"/>
    <property type="match status" value="1"/>
</dbReference>
<keyword evidence="8" id="KW-1133">Transmembrane helix</keyword>
<dbReference type="InterPro" id="IPR001356">
    <property type="entry name" value="HD"/>
</dbReference>
<evidence type="ECO:0000256" key="2">
    <source>
        <dbReference type="ARBA" id="ARBA00023125"/>
    </source>
</evidence>
<keyword evidence="2 5" id="KW-0238">DNA-binding</keyword>
<evidence type="ECO:0000313" key="11">
    <source>
        <dbReference type="Proteomes" id="UP000826195"/>
    </source>
</evidence>
<dbReference type="Pfam" id="PF00046">
    <property type="entry name" value="Homeodomain"/>
    <property type="match status" value="1"/>
</dbReference>
<dbReference type="AlphaFoldDB" id="A0AAV7ITK2"/>
<evidence type="ECO:0000256" key="4">
    <source>
        <dbReference type="ARBA" id="ARBA00023242"/>
    </source>
</evidence>
<dbReference type="InterPro" id="IPR009057">
    <property type="entry name" value="Homeodomain-like_sf"/>
</dbReference>
<feature type="transmembrane region" description="Helical" evidence="8">
    <location>
        <begin position="204"/>
        <end position="227"/>
    </location>
</feature>
<keyword evidence="3 5" id="KW-0371">Homeobox</keyword>
<keyword evidence="11" id="KW-1185">Reference proteome</keyword>
<proteinExistence type="predicted"/>
<evidence type="ECO:0000313" key="10">
    <source>
        <dbReference type="EMBL" id="KAH0557403.1"/>
    </source>
</evidence>
<dbReference type="GO" id="GO:0003677">
    <property type="term" value="F:DNA binding"/>
    <property type="evidence" value="ECO:0007669"/>
    <property type="project" value="UniProtKB-UniRule"/>
</dbReference>
<accession>A0AAV7ITK2</accession>
<feature type="compositionally biased region" description="Basic and acidic residues" evidence="7">
    <location>
        <begin position="99"/>
        <end position="113"/>
    </location>
</feature>
<evidence type="ECO:0000256" key="5">
    <source>
        <dbReference type="PROSITE-ProRule" id="PRU00108"/>
    </source>
</evidence>
<dbReference type="PANTHER" id="PTHR24333:SF5">
    <property type="entry name" value="VENT HOMEOBOX"/>
    <property type="match status" value="1"/>
</dbReference>
<dbReference type="SMART" id="SM00389">
    <property type="entry name" value="HOX"/>
    <property type="match status" value="1"/>
</dbReference>
<dbReference type="GO" id="GO:0000981">
    <property type="term" value="F:DNA-binding transcription factor activity, RNA polymerase II-specific"/>
    <property type="evidence" value="ECO:0007669"/>
    <property type="project" value="InterPro"/>
</dbReference>
<evidence type="ECO:0000256" key="7">
    <source>
        <dbReference type="SAM" id="MobiDB-lite"/>
    </source>
</evidence>
<name>A0AAV7ITK2_COTGL</name>
<comment type="subcellular location">
    <subcellularLocation>
        <location evidence="1 5 6">Nucleus</location>
    </subcellularLocation>
</comment>
<dbReference type="Proteomes" id="UP000826195">
    <property type="component" value="Unassembled WGS sequence"/>
</dbReference>
<keyword evidence="4 5" id="KW-0539">Nucleus</keyword>
<dbReference type="PROSITE" id="PS00027">
    <property type="entry name" value="HOMEOBOX_1"/>
    <property type="match status" value="1"/>
</dbReference>
<evidence type="ECO:0000256" key="1">
    <source>
        <dbReference type="ARBA" id="ARBA00004123"/>
    </source>
</evidence>
<dbReference type="PROSITE" id="PS50071">
    <property type="entry name" value="HOMEOBOX_2"/>
    <property type="match status" value="1"/>
</dbReference>
<dbReference type="CDD" id="cd00086">
    <property type="entry name" value="homeodomain"/>
    <property type="match status" value="1"/>
</dbReference>
<dbReference type="InterPro" id="IPR017970">
    <property type="entry name" value="Homeobox_CS"/>
</dbReference>
<organism evidence="10 11">
    <name type="scientific">Cotesia glomerata</name>
    <name type="common">Lepidopteran parasitic wasp</name>
    <name type="synonym">Apanteles glomeratus</name>
    <dbReference type="NCBI Taxonomy" id="32391"/>
    <lineage>
        <taxon>Eukaryota</taxon>
        <taxon>Metazoa</taxon>
        <taxon>Ecdysozoa</taxon>
        <taxon>Arthropoda</taxon>
        <taxon>Hexapoda</taxon>
        <taxon>Insecta</taxon>
        <taxon>Pterygota</taxon>
        <taxon>Neoptera</taxon>
        <taxon>Endopterygota</taxon>
        <taxon>Hymenoptera</taxon>
        <taxon>Apocrita</taxon>
        <taxon>Ichneumonoidea</taxon>
        <taxon>Braconidae</taxon>
        <taxon>Microgastrinae</taxon>
        <taxon>Cotesia</taxon>
    </lineage>
</organism>
<dbReference type="InterPro" id="IPR050848">
    <property type="entry name" value="Homeobox_TF"/>
</dbReference>
<keyword evidence="8" id="KW-0472">Membrane</keyword>
<feature type="compositionally biased region" description="Polar residues" evidence="7">
    <location>
        <begin position="129"/>
        <end position="138"/>
    </location>
</feature>
<comment type="caution">
    <text evidence="10">The sequence shown here is derived from an EMBL/GenBank/DDBJ whole genome shotgun (WGS) entry which is preliminary data.</text>
</comment>
<dbReference type="Gene3D" id="1.10.10.60">
    <property type="entry name" value="Homeodomain-like"/>
    <property type="match status" value="1"/>
</dbReference>
<feature type="transmembrane region" description="Helical" evidence="8">
    <location>
        <begin position="171"/>
        <end position="192"/>
    </location>
</feature>
<feature type="domain" description="Homeobox" evidence="9">
    <location>
        <begin position="41"/>
        <end position="99"/>
    </location>
</feature>
<dbReference type="GO" id="GO:0005634">
    <property type="term" value="C:nucleus"/>
    <property type="evidence" value="ECO:0007669"/>
    <property type="project" value="UniProtKB-SubCell"/>
</dbReference>
<gene>
    <name evidence="10" type="ORF">KQX54_005437</name>
</gene>
<feature type="region of interest" description="Disordered" evidence="7">
    <location>
        <begin position="99"/>
        <end position="138"/>
    </location>
</feature>
<dbReference type="PANTHER" id="PTHR24333">
    <property type="entry name" value="HOMEO BOX HB9 LIKE A-RELATED"/>
    <property type="match status" value="1"/>
</dbReference>
<keyword evidence="8" id="KW-0812">Transmembrane</keyword>
<protein>
    <recommendedName>
        <fullName evidence="9">Homeobox domain-containing protein</fullName>
    </recommendedName>
</protein>
<reference evidence="10 11" key="1">
    <citation type="journal article" date="2021" name="J. Hered.">
        <title>A chromosome-level genome assembly of the parasitoid wasp, Cotesia glomerata (Hymenoptera: Braconidae).</title>
        <authorList>
            <person name="Pinto B.J."/>
            <person name="Weis J.J."/>
            <person name="Gamble T."/>
            <person name="Ode P.J."/>
            <person name="Paul R."/>
            <person name="Zaspel J.M."/>
        </authorList>
    </citation>
    <scope>NUCLEOTIDE SEQUENCE [LARGE SCALE GENOMIC DNA]</scope>
    <source>
        <strain evidence="10">CgM1</strain>
    </source>
</reference>
<sequence length="228" mass="26411">MALFSNSGLSEEFLDNFEPELQEIILFLELPPVSPNSIQSTERELLLLPINFYIWRRSSPPRSMYSGRLKRIKVARDLGLNERQVIVWFQNRCMKDKKARSIKDDKDAEKDPKTAPPDTQIGWKKETRGNQGRENQMHTLNYSSNSSTDIPHHHLSSWNSTTQFKIRIIKILMVLTGIITTSMNIVQLPTYTQTKSKLRKHFTLIIQIIALLIMMIIIHLVGTIRLLV</sequence>
<evidence type="ECO:0000256" key="6">
    <source>
        <dbReference type="RuleBase" id="RU000682"/>
    </source>
</evidence>
<dbReference type="EMBL" id="JAHXZJ010000747">
    <property type="protein sequence ID" value="KAH0557403.1"/>
    <property type="molecule type" value="Genomic_DNA"/>
</dbReference>
<feature type="DNA-binding region" description="Homeobox" evidence="5">
    <location>
        <begin position="43"/>
        <end position="100"/>
    </location>
</feature>
<evidence type="ECO:0000256" key="8">
    <source>
        <dbReference type="SAM" id="Phobius"/>
    </source>
</evidence>
<evidence type="ECO:0000256" key="3">
    <source>
        <dbReference type="ARBA" id="ARBA00023155"/>
    </source>
</evidence>
<evidence type="ECO:0000259" key="9">
    <source>
        <dbReference type="PROSITE" id="PS50071"/>
    </source>
</evidence>